<dbReference type="SMART" id="SM00347">
    <property type="entry name" value="HTH_MARR"/>
    <property type="match status" value="1"/>
</dbReference>
<dbReference type="SUPFAM" id="SSF46785">
    <property type="entry name" value="Winged helix' DNA-binding domain"/>
    <property type="match status" value="1"/>
</dbReference>
<dbReference type="PANTHER" id="PTHR33164:SF43">
    <property type="entry name" value="HTH-TYPE TRANSCRIPTIONAL REPRESSOR YETL"/>
    <property type="match status" value="1"/>
</dbReference>
<feature type="domain" description="HTH marR-type" evidence="2">
    <location>
        <begin position="14"/>
        <end position="142"/>
    </location>
</feature>
<organism evidence="3 4">
    <name type="scientific">Thermobifida halotolerans</name>
    <dbReference type="NCBI Taxonomy" id="483545"/>
    <lineage>
        <taxon>Bacteria</taxon>
        <taxon>Bacillati</taxon>
        <taxon>Actinomycetota</taxon>
        <taxon>Actinomycetes</taxon>
        <taxon>Streptosporangiales</taxon>
        <taxon>Nocardiopsidaceae</taxon>
        <taxon>Thermobifida</taxon>
    </lineage>
</organism>
<sequence length="165" mass="17890">MASDPAPTSPSDADAQICGLVAELARRIDAHVRSRGDRLELTATQAVALRELTGPLTMRELAARMCCEPSNVTFVVDRLERRGLLERRLDPADRRVRRLVLTDSGTALRARLLDLLTEDSPLGCLTDAERRALCELLGTAVGRGDRPGDTAEPAPDVGVSSYAER</sequence>
<feature type="region of interest" description="Disordered" evidence="1">
    <location>
        <begin position="140"/>
        <end position="165"/>
    </location>
</feature>
<dbReference type="InterPro" id="IPR039422">
    <property type="entry name" value="MarR/SlyA-like"/>
</dbReference>
<dbReference type="PRINTS" id="PR00598">
    <property type="entry name" value="HTHMARR"/>
</dbReference>
<protein>
    <submittedName>
        <fullName evidence="3">MarR family transcriptional regulator</fullName>
    </submittedName>
</protein>
<evidence type="ECO:0000259" key="2">
    <source>
        <dbReference type="PROSITE" id="PS50995"/>
    </source>
</evidence>
<dbReference type="PROSITE" id="PS50995">
    <property type="entry name" value="HTH_MARR_2"/>
    <property type="match status" value="1"/>
</dbReference>
<dbReference type="KEGG" id="thao:NI17_017035"/>
<reference evidence="3" key="1">
    <citation type="submission" date="2020-10" db="EMBL/GenBank/DDBJ databases">
        <title>De novo genome project of the cellulose decomposer Thermobifida halotolerans type strain.</title>
        <authorList>
            <person name="Nagy I."/>
            <person name="Horvath B."/>
            <person name="Kukolya J."/>
            <person name="Nagy I."/>
            <person name="Orsini M."/>
        </authorList>
    </citation>
    <scope>NUCLEOTIDE SEQUENCE</scope>
    <source>
        <strain evidence="3">DSM 44931</strain>
    </source>
</reference>
<dbReference type="GO" id="GO:0006950">
    <property type="term" value="P:response to stress"/>
    <property type="evidence" value="ECO:0007669"/>
    <property type="project" value="TreeGrafter"/>
</dbReference>
<dbReference type="InterPro" id="IPR036388">
    <property type="entry name" value="WH-like_DNA-bd_sf"/>
</dbReference>
<accession>A0AA97LUW8</accession>
<name>A0AA97LUW8_9ACTN</name>
<keyword evidence="4" id="KW-1185">Reference proteome</keyword>
<dbReference type="InterPro" id="IPR000835">
    <property type="entry name" value="HTH_MarR-typ"/>
</dbReference>
<evidence type="ECO:0000313" key="3">
    <source>
        <dbReference type="EMBL" id="UOE18514.1"/>
    </source>
</evidence>
<dbReference type="PANTHER" id="PTHR33164">
    <property type="entry name" value="TRANSCRIPTIONAL REGULATOR, MARR FAMILY"/>
    <property type="match status" value="1"/>
</dbReference>
<evidence type="ECO:0000313" key="4">
    <source>
        <dbReference type="Proteomes" id="UP000265719"/>
    </source>
</evidence>
<dbReference type="GO" id="GO:0003700">
    <property type="term" value="F:DNA-binding transcription factor activity"/>
    <property type="evidence" value="ECO:0007669"/>
    <property type="project" value="InterPro"/>
</dbReference>
<gene>
    <name evidence="3" type="ORF">NI17_017035</name>
</gene>
<dbReference type="AlphaFoldDB" id="A0AA97LUW8"/>
<dbReference type="Gene3D" id="1.10.10.10">
    <property type="entry name" value="Winged helix-like DNA-binding domain superfamily/Winged helix DNA-binding domain"/>
    <property type="match status" value="1"/>
</dbReference>
<dbReference type="EMBL" id="CP063196">
    <property type="protein sequence ID" value="UOE18514.1"/>
    <property type="molecule type" value="Genomic_DNA"/>
</dbReference>
<dbReference type="Pfam" id="PF01047">
    <property type="entry name" value="MarR"/>
    <property type="match status" value="1"/>
</dbReference>
<evidence type="ECO:0000256" key="1">
    <source>
        <dbReference type="SAM" id="MobiDB-lite"/>
    </source>
</evidence>
<dbReference type="RefSeq" id="WP_068688111.1">
    <property type="nucleotide sequence ID" value="NZ_CP063196.1"/>
</dbReference>
<dbReference type="Proteomes" id="UP000265719">
    <property type="component" value="Chromosome"/>
</dbReference>
<proteinExistence type="predicted"/>
<dbReference type="InterPro" id="IPR036390">
    <property type="entry name" value="WH_DNA-bd_sf"/>
</dbReference>